<proteinExistence type="predicted"/>
<keyword evidence="2" id="KW-1185">Reference proteome</keyword>
<dbReference type="Proteomes" id="UP000606786">
    <property type="component" value="Unassembled WGS sequence"/>
</dbReference>
<dbReference type="AlphaFoldDB" id="A0A811U630"/>
<organism evidence="1 2">
    <name type="scientific">Ceratitis capitata</name>
    <name type="common">Mediterranean fruit fly</name>
    <name type="synonym">Tephritis capitata</name>
    <dbReference type="NCBI Taxonomy" id="7213"/>
    <lineage>
        <taxon>Eukaryota</taxon>
        <taxon>Metazoa</taxon>
        <taxon>Ecdysozoa</taxon>
        <taxon>Arthropoda</taxon>
        <taxon>Hexapoda</taxon>
        <taxon>Insecta</taxon>
        <taxon>Pterygota</taxon>
        <taxon>Neoptera</taxon>
        <taxon>Endopterygota</taxon>
        <taxon>Diptera</taxon>
        <taxon>Brachycera</taxon>
        <taxon>Muscomorpha</taxon>
        <taxon>Tephritoidea</taxon>
        <taxon>Tephritidae</taxon>
        <taxon>Ceratitis</taxon>
        <taxon>Ceratitis</taxon>
    </lineage>
</organism>
<protein>
    <submittedName>
        <fullName evidence="1">(Mediterranean fruit fly) hypothetical protein</fullName>
    </submittedName>
</protein>
<evidence type="ECO:0000313" key="2">
    <source>
        <dbReference type="Proteomes" id="UP000606786"/>
    </source>
</evidence>
<name>A0A811U630_CERCA</name>
<accession>A0A811U630</accession>
<gene>
    <name evidence="1" type="ORF">CCAP1982_LOCUS1560</name>
</gene>
<reference evidence="1" key="1">
    <citation type="submission" date="2020-11" db="EMBL/GenBank/DDBJ databases">
        <authorList>
            <person name="Whitehead M."/>
        </authorList>
    </citation>
    <scope>NUCLEOTIDE SEQUENCE</scope>
    <source>
        <strain evidence="1">EGII</strain>
    </source>
</reference>
<sequence>MKAPSDIFASRTPHIRHITPSECCAMLLEFALSSGYYMDLRADLDKELRNEDFRRHSVEEDWLHKPFLP</sequence>
<evidence type="ECO:0000313" key="1">
    <source>
        <dbReference type="EMBL" id="CAD6992715.1"/>
    </source>
</evidence>
<dbReference type="EMBL" id="CAJHJT010000001">
    <property type="protein sequence ID" value="CAD6992715.1"/>
    <property type="molecule type" value="Genomic_DNA"/>
</dbReference>
<comment type="caution">
    <text evidence="1">The sequence shown here is derived from an EMBL/GenBank/DDBJ whole genome shotgun (WGS) entry which is preliminary data.</text>
</comment>